<evidence type="ECO:0000259" key="2">
    <source>
        <dbReference type="Pfam" id="PF23394"/>
    </source>
</evidence>
<organism evidence="4 5">
    <name type="scientific">Plectosphaerella cucumerina</name>
    <dbReference type="NCBI Taxonomy" id="40658"/>
    <lineage>
        <taxon>Eukaryota</taxon>
        <taxon>Fungi</taxon>
        <taxon>Dikarya</taxon>
        <taxon>Ascomycota</taxon>
        <taxon>Pezizomycotina</taxon>
        <taxon>Sordariomycetes</taxon>
        <taxon>Hypocreomycetidae</taxon>
        <taxon>Glomerellales</taxon>
        <taxon>Plectosphaerellaceae</taxon>
        <taxon>Plectosphaerella</taxon>
    </lineage>
</organism>
<protein>
    <submittedName>
        <fullName evidence="4">Uncharacterized protein</fullName>
    </submittedName>
</protein>
<gene>
    <name evidence="4" type="ORF">B0T11DRAFT_116656</name>
</gene>
<dbReference type="Pfam" id="PF23395">
    <property type="entry name" value="SAM_6"/>
    <property type="match status" value="1"/>
</dbReference>
<dbReference type="Pfam" id="PF23394">
    <property type="entry name" value="DUF7102"/>
    <property type="match status" value="1"/>
</dbReference>
<keyword evidence="5" id="KW-1185">Reference proteome</keyword>
<comment type="caution">
    <text evidence="4">The sequence shown here is derived from an EMBL/GenBank/DDBJ whole genome shotgun (WGS) entry which is preliminary data.</text>
</comment>
<dbReference type="InterPro" id="IPR055528">
    <property type="entry name" value="DUF7102"/>
</dbReference>
<feature type="domain" description="SAM-like" evidence="3">
    <location>
        <begin position="285"/>
        <end position="349"/>
    </location>
</feature>
<proteinExistence type="predicted"/>
<evidence type="ECO:0000313" key="5">
    <source>
        <dbReference type="Proteomes" id="UP000813385"/>
    </source>
</evidence>
<feature type="region of interest" description="Disordered" evidence="1">
    <location>
        <begin position="16"/>
        <end position="54"/>
    </location>
</feature>
<feature type="region of interest" description="Disordered" evidence="1">
    <location>
        <begin position="71"/>
        <end position="101"/>
    </location>
</feature>
<accession>A0A8K0TBI1</accession>
<dbReference type="OrthoDB" id="4851147at2759"/>
<dbReference type="EMBL" id="JAGPXD010000005">
    <property type="protein sequence ID" value="KAH7353304.1"/>
    <property type="molecule type" value="Genomic_DNA"/>
</dbReference>
<feature type="domain" description="DUF7102" evidence="2">
    <location>
        <begin position="123"/>
        <end position="276"/>
    </location>
</feature>
<sequence length="366" mass="40130">MRPLPPKDDLSALIRKRKADSQMLKPNPARRLSRLGPHDPLTPPRRPLLMDDEDHNPAGRLLQNLMRMRAPEKVASQQQQQQQSLPTPIGSSEGGAKHMEPPAGATMGSHLAKFEAPSTPHRVVVSTSLSRAFISFLRGFLPGVVLIDRDLSSEGLQIQSTDADIIPSPTTGIILTTMLKVRQAPMPGSEGLSQLRERILRVALLYVRLMVLVSEDNPTSEAANVMSDSDASAYRDFACFAQAVRGARVVPMHVGGGPKTHASWAASTICQFAAETKVQQCLHLDEKPWGAFLRRMGMNAYASQVLVSRLEALHGGGASRYFLSLAMEEKLRVSREILGSDVIMRRAAEALSRNPEADLQRNEEVI</sequence>
<reference evidence="4" key="1">
    <citation type="journal article" date="2021" name="Nat. Commun.">
        <title>Genetic determinants of endophytism in the Arabidopsis root mycobiome.</title>
        <authorList>
            <person name="Mesny F."/>
            <person name="Miyauchi S."/>
            <person name="Thiergart T."/>
            <person name="Pickel B."/>
            <person name="Atanasova L."/>
            <person name="Karlsson M."/>
            <person name="Huettel B."/>
            <person name="Barry K.W."/>
            <person name="Haridas S."/>
            <person name="Chen C."/>
            <person name="Bauer D."/>
            <person name="Andreopoulos W."/>
            <person name="Pangilinan J."/>
            <person name="LaButti K."/>
            <person name="Riley R."/>
            <person name="Lipzen A."/>
            <person name="Clum A."/>
            <person name="Drula E."/>
            <person name="Henrissat B."/>
            <person name="Kohler A."/>
            <person name="Grigoriev I.V."/>
            <person name="Martin F.M."/>
            <person name="Hacquard S."/>
        </authorList>
    </citation>
    <scope>NUCLEOTIDE SEQUENCE</scope>
    <source>
        <strain evidence="4">MPI-CAGE-AT-0016</strain>
    </source>
</reference>
<dbReference type="InterPro" id="IPR057559">
    <property type="entry name" value="SAM_6"/>
</dbReference>
<dbReference type="Proteomes" id="UP000813385">
    <property type="component" value="Unassembled WGS sequence"/>
</dbReference>
<name>A0A8K0TBI1_9PEZI</name>
<evidence type="ECO:0000256" key="1">
    <source>
        <dbReference type="SAM" id="MobiDB-lite"/>
    </source>
</evidence>
<dbReference type="AlphaFoldDB" id="A0A8K0TBI1"/>
<evidence type="ECO:0000259" key="3">
    <source>
        <dbReference type="Pfam" id="PF23395"/>
    </source>
</evidence>
<evidence type="ECO:0000313" key="4">
    <source>
        <dbReference type="EMBL" id="KAH7353304.1"/>
    </source>
</evidence>